<keyword evidence="1" id="KW-0472">Membrane</keyword>
<feature type="transmembrane region" description="Helical" evidence="1">
    <location>
        <begin position="101"/>
        <end position="119"/>
    </location>
</feature>
<feature type="transmembrane region" description="Helical" evidence="1">
    <location>
        <begin position="190"/>
        <end position="208"/>
    </location>
</feature>
<dbReference type="EMBL" id="CP155447">
    <property type="protein sequence ID" value="XBH03264.1"/>
    <property type="molecule type" value="Genomic_DNA"/>
</dbReference>
<dbReference type="GO" id="GO:0016747">
    <property type="term" value="F:acyltransferase activity, transferring groups other than amino-acyl groups"/>
    <property type="evidence" value="ECO:0007669"/>
    <property type="project" value="InterPro"/>
</dbReference>
<keyword evidence="1" id="KW-1133">Transmembrane helix</keyword>
<feature type="domain" description="Acyltransferase 3" evidence="2">
    <location>
        <begin position="18"/>
        <end position="374"/>
    </location>
</feature>
<name>A0AAU7CE48_9BACT</name>
<evidence type="ECO:0000313" key="3">
    <source>
        <dbReference type="EMBL" id="XBH03264.1"/>
    </source>
</evidence>
<feature type="transmembrane region" description="Helical" evidence="1">
    <location>
        <begin position="278"/>
        <end position="297"/>
    </location>
</feature>
<dbReference type="AlphaFoldDB" id="A0AAU7CE48"/>
<proteinExistence type="predicted"/>
<keyword evidence="3" id="KW-0808">Transferase</keyword>
<dbReference type="GO" id="GO:0000271">
    <property type="term" value="P:polysaccharide biosynthetic process"/>
    <property type="evidence" value="ECO:0007669"/>
    <property type="project" value="TreeGrafter"/>
</dbReference>
<dbReference type="InterPro" id="IPR002656">
    <property type="entry name" value="Acyl_transf_3_dom"/>
</dbReference>
<dbReference type="InterPro" id="IPR050879">
    <property type="entry name" value="Acyltransferase_3"/>
</dbReference>
<keyword evidence="3" id="KW-0012">Acyltransferase</keyword>
<feature type="transmembrane region" description="Helical" evidence="1">
    <location>
        <begin position="164"/>
        <end position="183"/>
    </location>
</feature>
<evidence type="ECO:0000256" key="1">
    <source>
        <dbReference type="SAM" id="Phobius"/>
    </source>
</evidence>
<protein>
    <submittedName>
        <fullName evidence="3">Acyltransferase</fullName>
        <ecNumber evidence="3">2.3.-.-</ecNumber>
    </submittedName>
</protein>
<feature type="transmembrane region" description="Helical" evidence="1">
    <location>
        <begin position="318"/>
        <end position="336"/>
    </location>
</feature>
<accession>A0AAU7CE48</accession>
<dbReference type="Pfam" id="PF01757">
    <property type="entry name" value="Acyl_transf_3"/>
    <property type="match status" value="1"/>
</dbReference>
<sequence>MPVSIAPPTIIVKPPRLLFLDGIRGLAALYVTLHHAALMIPPGELSGPGLTVRFLLRHGHGAVAVFIVLSGYCLMLPAACDSSGRLPSDFGGFLRRRARRILPPYFGALLFCWILIALIPDLGHPARSPWDRALPAFSPGVIVSHLFLVHNLSAHWLFKIAPPLWSVATEWQIYFLFPLLVTLWRRNGHLAAIAASFAIGYSVAALAIPLKNPALREMCPWFAGLFTLGMVAALAAHRHPSVIENGRMFRGGPVAIGLVLIAITCTGLALAGTDDRNFMLTDPIIGVLMAGLLVRWTRSTSPGASRPQLPLLRLLQRRWAVALGTISYSLYLIHYPLIALGDAVMRRWLLLPETRLWGLILIVAPSILLAAALFHRIFERPFQAAPENSGSAGQQRLPAVRNPAIMASR</sequence>
<feature type="transmembrane region" description="Helical" evidence="1">
    <location>
        <begin position="220"/>
        <end position="237"/>
    </location>
</feature>
<keyword evidence="1" id="KW-0812">Transmembrane</keyword>
<gene>
    <name evidence="3" type="ORF">V5E97_33895</name>
</gene>
<dbReference type="PANTHER" id="PTHR23028:SF53">
    <property type="entry name" value="ACYL_TRANSF_3 DOMAIN-CONTAINING PROTEIN"/>
    <property type="match status" value="1"/>
</dbReference>
<feature type="transmembrane region" description="Helical" evidence="1">
    <location>
        <begin position="356"/>
        <end position="374"/>
    </location>
</feature>
<feature type="transmembrane region" description="Helical" evidence="1">
    <location>
        <begin position="249"/>
        <end position="272"/>
    </location>
</feature>
<organism evidence="3">
    <name type="scientific">Singulisphaera sp. Ch08</name>
    <dbReference type="NCBI Taxonomy" id="3120278"/>
    <lineage>
        <taxon>Bacteria</taxon>
        <taxon>Pseudomonadati</taxon>
        <taxon>Planctomycetota</taxon>
        <taxon>Planctomycetia</taxon>
        <taxon>Isosphaerales</taxon>
        <taxon>Isosphaeraceae</taxon>
        <taxon>Singulisphaera</taxon>
    </lineage>
</organism>
<reference evidence="3" key="1">
    <citation type="submission" date="2024-05" db="EMBL/GenBank/DDBJ databases">
        <title>Planctomycetes of the genus Singulisphaera possess chitinolytic capabilities.</title>
        <authorList>
            <person name="Ivanova A."/>
        </authorList>
    </citation>
    <scope>NUCLEOTIDE SEQUENCE</scope>
    <source>
        <strain evidence="3">Ch08T</strain>
    </source>
</reference>
<dbReference type="RefSeq" id="WP_406696000.1">
    <property type="nucleotide sequence ID" value="NZ_CP155447.1"/>
</dbReference>
<dbReference type="EC" id="2.3.-.-" evidence="3"/>
<feature type="transmembrane region" description="Helical" evidence="1">
    <location>
        <begin position="60"/>
        <end position="80"/>
    </location>
</feature>
<evidence type="ECO:0000259" key="2">
    <source>
        <dbReference type="Pfam" id="PF01757"/>
    </source>
</evidence>
<dbReference type="GO" id="GO:0016020">
    <property type="term" value="C:membrane"/>
    <property type="evidence" value="ECO:0007669"/>
    <property type="project" value="TreeGrafter"/>
</dbReference>
<dbReference type="PANTHER" id="PTHR23028">
    <property type="entry name" value="ACETYLTRANSFERASE"/>
    <property type="match status" value="1"/>
</dbReference>